<protein>
    <submittedName>
        <fullName evidence="3">Uncharacterized protein</fullName>
    </submittedName>
</protein>
<evidence type="ECO:0000256" key="1">
    <source>
        <dbReference type="SAM" id="Coils"/>
    </source>
</evidence>
<feature type="region of interest" description="Disordered" evidence="2">
    <location>
        <begin position="1"/>
        <end position="201"/>
    </location>
</feature>
<reference evidence="3" key="1">
    <citation type="journal article" date="2020" name="Stud. Mycol.">
        <title>101 Dothideomycetes genomes: a test case for predicting lifestyles and emergence of pathogens.</title>
        <authorList>
            <person name="Haridas S."/>
            <person name="Albert R."/>
            <person name="Binder M."/>
            <person name="Bloem J."/>
            <person name="Labutti K."/>
            <person name="Salamov A."/>
            <person name="Andreopoulos B."/>
            <person name="Baker S."/>
            <person name="Barry K."/>
            <person name="Bills G."/>
            <person name="Bluhm B."/>
            <person name="Cannon C."/>
            <person name="Castanera R."/>
            <person name="Culley D."/>
            <person name="Daum C."/>
            <person name="Ezra D."/>
            <person name="Gonzalez J."/>
            <person name="Henrissat B."/>
            <person name="Kuo A."/>
            <person name="Liang C."/>
            <person name="Lipzen A."/>
            <person name="Lutzoni F."/>
            <person name="Magnuson J."/>
            <person name="Mondo S."/>
            <person name="Nolan M."/>
            <person name="Ohm R."/>
            <person name="Pangilinan J."/>
            <person name="Park H.-J."/>
            <person name="Ramirez L."/>
            <person name="Alfaro M."/>
            <person name="Sun H."/>
            <person name="Tritt A."/>
            <person name="Yoshinaga Y."/>
            <person name="Zwiers L.-H."/>
            <person name="Turgeon B."/>
            <person name="Goodwin S."/>
            <person name="Spatafora J."/>
            <person name="Crous P."/>
            <person name="Grigoriev I."/>
        </authorList>
    </citation>
    <scope>NUCLEOTIDE SEQUENCE</scope>
    <source>
        <strain evidence="3">CBS 101060</strain>
    </source>
</reference>
<sequence>MDAENQYSGPVDWKVSKESDIEEERGSHIDDIPDTNESLGNAPDDDDLSDSTCDMEEEDRAGFEGFVMLSRTPSQWKVPAEIPVEDVSELSSHFSDTTDDSEGEVSPPSSPEVCCSEDDKECLHQELYSEPRSNNGSPDNQLRDGDRTAPQDVRISTPNGEMRDIFGETELTNNQPPKDESEQGWDNKEKSEHKTHIENEKKYARKYLKELCSRALDSKHARDIVAPHFEELGLGFHRTANQATLTRRKGSKRKPSEKNESKTRPRSPRSSVHNTTRLGDPAAKPALRPQTLKEPRNPREDPRNYDTEEHRIINKYGPLQPQDEGSKDEVDKTFQKKLYAEEDAVEHKDHNLTLTFRYLYETENSEKREYIPGLARFIPKARHHGILMIEDLEKKAEHLEKSLEKTKKNHKNSENEYFEKLDEVMQAYQQKRDELRKLKEEYKEMVESHDRERDYLFTKCSHLMEKNDEFLNEKKTLWGKVLNLEYELATRQGAAEVVGSTIPSHADVSVQVNDDLLVDTIPDVTALEGERDAAIQEAEMLRTEYMRVQSKLRRSAVKLREKASIIAELESRVENDQVIIKSAAAERRRLIKEIHRLEYRKLEQPESFSRVGKDFEKRIQEIDIRRQKGLDALLVEKKNREEEEKRLNFFKETIDEGNLKYNEELERSRTIFDQRKQRYESVMERRRQRDEARAEQEELEKDDSEGKIGMTPNLWRKCQDDKEILRKLAQIDMMDDWVFKALCELRPVPRIELKKPKTPGSLKAPRSVISFKGRFDDPDMPGPSGPVLGPKKGFGDQIG</sequence>
<feature type="coiled-coil region" evidence="1">
    <location>
        <begin position="389"/>
        <end position="452"/>
    </location>
</feature>
<feature type="compositionally biased region" description="Basic and acidic residues" evidence="2">
    <location>
        <begin position="14"/>
        <end position="31"/>
    </location>
</feature>
<organism evidence="3 4">
    <name type="scientific">Patellaria atrata CBS 101060</name>
    <dbReference type="NCBI Taxonomy" id="1346257"/>
    <lineage>
        <taxon>Eukaryota</taxon>
        <taxon>Fungi</taxon>
        <taxon>Dikarya</taxon>
        <taxon>Ascomycota</taxon>
        <taxon>Pezizomycotina</taxon>
        <taxon>Dothideomycetes</taxon>
        <taxon>Dothideomycetes incertae sedis</taxon>
        <taxon>Patellariales</taxon>
        <taxon>Patellariaceae</taxon>
        <taxon>Patellaria</taxon>
    </lineage>
</organism>
<dbReference type="EMBL" id="MU006090">
    <property type="protein sequence ID" value="KAF2842187.1"/>
    <property type="molecule type" value="Genomic_DNA"/>
</dbReference>
<gene>
    <name evidence="3" type="ORF">M501DRAFT_988444</name>
</gene>
<feature type="region of interest" description="Disordered" evidence="2">
    <location>
        <begin position="756"/>
        <end position="799"/>
    </location>
</feature>
<feature type="compositionally biased region" description="Acidic residues" evidence="2">
    <location>
        <begin position="43"/>
        <end position="59"/>
    </location>
</feature>
<feature type="compositionally biased region" description="Basic and acidic residues" evidence="2">
    <location>
        <begin position="177"/>
        <end position="201"/>
    </location>
</feature>
<accession>A0A9P4VUP1</accession>
<evidence type="ECO:0000313" key="3">
    <source>
        <dbReference type="EMBL" id="KAF2842187.1"/>
    </source>
</evidence>
<dbReference type="AlphaFoldDB" id="A0A9P4VUP1"/>
<feature type="compositionally biased region" description="Basic and acidic residues" evidence="2">
    <location>
        <begin position="254"/>
        <end position="263"/>
    </location>
</feature>
<feature type="compositionally biased region" description="Basic and acidic residues" evidence="2">
    <location>
        <begin position="291"/>
        <end position="310"/>
    </location>
</feature>
<feature type="compositionally biased region" description="Low complexity" evidence="2">
    <location>
        <begin position="104"/>
        <end position="114"/>
    </location>
</feature>
<keyword evidence="4" id="KW-1185">Reference proteome</keyword>
<name>A0A9P4VUP1_9PEZI</name>
<keyword evidence="1" id="KW-0175">Coiled coil</keyword>
<feature type="compositionally biased region" description="Polar residues" evidence="2">
    <location>
        <begin position="268"/>
        <end position="277"/>
    </location>
</feature>
<dbReference type="Proteomes" id="UP000799429">
    <property type="component" value="Unassembled WGS sequence"/>
</dbReference>
<feature type="coiled-coil region" evidence="1">
    <location>
        <begin position="524"/>
        <end position="600"/>
    </location>
</feature>
<comment type="caution">
    <text evidence="3">The sequence shown here is derived from an EMBL/GenBank/DDBJ whole genome shotgun (WGS) entry which is preliminary data.</text>
</comment>
<feature type="compositionally biased region" description="Polar residues" evidence="2">
    <location>
        <begin position="131"/>
        <end position="140"/>
    </location>
</feature>
<feature type="region of interest" description="Disordered" evidence="2">
    <location>
        <begin position="682"/>
        <end position="712"/>
    </location>
</feature>
<feature type="region of interest" description="Disordered" evidence="2">
    <location>
        <begin position="228"/>
        <end position="310"/>
    </location>
</feature>
<evidence type="ECO:0000256" key="2">
    <source>
        <dbReference type="SAM" id="MobiDB-lite"/>
    </source>
</evidence>
<feature type="compositionally biased region" description="Basic and acidic residues" evidence="2">
    <location>
        <begin position="682"/>
        <end position="696"/>
    </location>
</feature>
<evidence type="ECO:0000313" key="4">
    <source>
        <dbReference type="Proteomes" id="UP000799429"/>
    </source>
</evidence>
<proteinExistence type="predicted"/>